<dbReference type="InterPro" id="IPR042186">
    <property type="entry name" value="FimD_plug_dom"/>
</dbReference>
<accession>A0A369UJ16</accession>
<name>A0A369UJ16_9GAMM</name>
<dbReference type="Pfam" id="PF13954">
    <property type="entry name" value="PapC_N"/>
    <property type="match status" value="1"/>
</dbReference>
<feature type="domain" description="PapC-like C-terminal" evidence="10">
    <location>
        <begin position="833"/>
        <end position="898"/>
    </location>
</feature>
<feature type="domain" description="PapC N-terminal" evidence="11">
    <location>
        <begin position="65"/>
        <end position="211"/>
    </location>
</feature>
<evidence type="ECO:0000256" key="4">
    <source>
        <dbReference type="ARBA" id="ARBA00022452"/>
    </source>
</evidence>
<dbReference type="PROSITE" id="PS01151">
    <property type="entry name" value="FIMBRIAL_USHER"/>
    <property type="match status" value="1"/>
</dbReference>
<dbReference type="GO" id="GO:0009297">
    <property type="term" value="P:pilus assembly"/>
    <property type="evidence" value="ECO:0007669"/>
    <property type="project" value="InterPro"/>
</dbReference>
<keyword evidence="5 9" id="KW-0812">Transmembrane</keyword>
<dbReference type="GO" id="GO:0009279">
    <property type="term" value="C:cell outer membrane"/>
    <property type="evidence" value="ECO:0007669"/>
    <property type="project" value="UniProtKB-SubCell"/>
</dbReference>
<proteinExistence type="inferred from homology"/>
<evidence type="ECO:0000256" key="8">
    <source>
        <dbReference type="ARBA" id="ARBA00023237"/>
    </source>
</evidence>
<keyword evidence="9" id="KW-1029">Fimbrium biogenesis</keyword>
<dbReference type="EMBL" id="QQAH01000015">
    <property type="protein sequence ID" value="RDD80742.1"/>
    <property type="molecule type" value="Genomic_DNA"/>
</dbReference>
<comment type="similarity">
    <text evidence="2 9">Belongs to the fimbrial export usher family.</text>
</comment>
<evidence type="ECO:0000256" key="2">
    <source>
        <dbReference type="ARBA" id="ARBA00008064"/>
    </source>
</evidence>
<dbReference type="Proteomes" id="UP000253782">
    <property type="component" value="Unassembled WGS sequence"/>
</dbReference>
<comment type="caution">
    <text evidence="12">The sequence shown here is derived from an EMBL/GenBank/DDBJ whole genome shotgun (WGS) entry which is preliminary data.</text>
</comment>
<dbReference type="GO" id="GO:0015473">
    <property type="term" value="F:fimbrial usher porin activity"/>
    <property type="evidence" value="ECO:0007669"/>
    <property type="project" value="InterPro"/>
</dbReference>
<sequence>MIAERIANRQQRARGFSACRYGLLCVAIAVVLAGWPAATLAAPAAATGAAAPSGADASAAVDASFDRSLLSGAGRNTGDLSRFERSNPVLPGVYRTDVYLNNVWVGRNDVRFAAPTPDASANACVTKALFEQMGLPLDKLSPEQKAQLADSSSCVELGQLIPSASMTFDQPNLRLDVSVPQAWMGYRPRGYVSPEYWDSGVPAALLNYNFNSYRSTSGGISQTSSFLGLNAGLNIGAWHLRHDSSMLWQSGVAGSPAHHRWQNIDTYVRRDIASLRAQLTLGDSYTSGDLFDSVSVRGVQLATDDRMLPDSLRGYAPTVRGVAESNAKVTVRQNGVLIYETTVSPGPFTINDLYSTGYGGDLNISVTEADGRVHTFSVPYASVPQLLRPNVSRFSIVAGQLHDSSLRSHPALAQATMQHGFNNLLTGYAGLVASTGYGAVQIGSALNTRYGAFAMDLTAARTEIPGQSTQTGQSVRLSYSKILPDTDTSLTVATYRYSTSGYLGLRDALAARDYARGYRYIDPTDPSVIGALNGTQLPGVLTPAQRQALLGTNSNNFTPYAAQLDRQRSRFDLSLSQRLGQRGGSVYATASARDYWNRNGTDVQFQLGYNNTFRRLSYSVSATRVRDVLGRYSSQFFASLTLPLGDSAHAPMFGASVNHDSDGRTLNQVMLNGSAGVDNQFSYGATASHDNQGSGSGNAGTVYAGYRSPFAQLNASYGKGSNYSQASFGVSGGIVAHPGGITFGQPMGDTVAIVVAPDAHGARVLNAAGVRIDRFGYALVPYLSPYNLNTLQIDPKGLPLSVQLDATSAQVAPHAGSVVMVKFKTSSGRSLIVRVRQANGQVVPFGAEVVDEQSQTLGVVGQAGRILVRGVKDSGQLNVQWKNEDDTAMTCPFSYQLTPRQKGTQTEAYEKIEATCTAVSAPAGSGG</sequence>
<protein>
    <submittedName>
        <fullName evidence="12">Fimbrial biogenesis outer membrane usher protein</fullName>
    </submittedName>
</protein>
<evidence type="ECO:0000259" key="10">
    <source>
        <dbReference type="Pfam" id="PF13953"/>
    </source>
</evidence>
<evidence type="ECO:0000313" key="12">
    <source>
        <dbReference type="EMBL" id="RDD80742.1"/>
    </source>
</evidence>
<dbReference type="InterPro" id="IPR018030">
    <property type="entry name" value="Fimbrial_membr_usher_CS"/>
</dbReference>
<evidence type="ECO:0000259" key="11">
    <source>
        <dbReference type="Pfam" id="PF13954"/>
    </source>
</evidence>
<dbReference type="InterPro" id="IPR025885">
    <property type="entry name" value="PapC_N"/>
</dbReference>
<keyword evidence="4" id="KW-1134">Transmembrane beta strand</keyword>
<dbReference type="Pfam" id="PF00577">
    <property type="entry name" value="Usher"/>
    <property type="match status" value="1"/>
</dbReference>
<keyword evidence="13" id="KW-1185">Reference proteome</keyword>
<dbReference type="PANTHER" id="PTHR30451">
    <property type="entry name" value="OUTER MEMBRANE USHER PROTEIN"/>
    <property type="match status" value="1"/>
</dbReference>
<dbReference type="OrthoDB" id="6554712at2"/>
<evidence type="ECO:0000256" key="1">
    <source>
        <dbReference type="ARBA" id="ARBA00004571"/>
    </source>
</evidence>
<dbReference type="Gene3D" id="2.60.40.2070">
    <property type="match status" value="1"/>
</dbReference>
<dbReference type="FunFam" id="2.60.40.3110:FF:000001">
    <property type="entry name" value="Putative fimbrial outer membrane usher"/>
    <property type="match status" value="1"/>
</dbReference>
<keyword evidence="3 9" id="KW-0813">Transport</keyword>
<dbReference type="Gene3D" id="3.10.20.410">
    <property type="match status" value="1"/>
</dbReference>
<evidence type="ECO:0000256" key="9">
    <source>
        <dbReference type="RuleBase" id="RU003884"/>
    </source>
</evidence>
<dbReference type="SUPFAM" id="SSF141729">
    <property type="entry name" value="FimD N-terminal domain-like"/>
    <property type="match status" value="1"/>
</dbReference>
<dbReference type="Pfam" id="PF13953">
    <property type="entry name" value="PapC_C"/>
    <property type="match status" value="1"/>
</dbReference>
<comment type="subcellular location">
    <subcellularLocation>
        <location evidence="1 9">Cell outer membrane</location>
        <topology evidence="1 9">Multi-pass membrane protein</topology>
    </subcellularLocation>
</comment>
<dbReference type="AlphaFoldDB" id="A0A369UJ16"/>
<dbReference type="Gene3D" id="2.60.40.2610">
    <property type="entry name" value="Outer membrane usher protein FimD, plug domain"/>
    <property type="match status" value="1"/>
</dbReference>
<dbReference type="InterPro" id="IPR043142">
    <property type="entry name" value="PapC-like_C_sf"/>
</dbReference>
<evidence type="ECO:0000313" key="13">
    <source>
        <dbReference type="Proteomes" id="UP000253782"/>
    </source>
</evidence>
<keyword evidence="8 9" id="KW-0998">Cell outer membrane</keyword>
<organism evidence="12 13">
    <name type="scientific">Dyella tabacisoli</name>
    <dbReference type="NCBI Taxonomy" id="2282381"/>
    <lineage>
        <taxon>Bacteria</taxon>
        <taxon>Pseudomonadati</taxon>
        <taxon>Pseudomonadota</taxon>
        <taxon>Gammaproteobacteria</taxon>
        <taxon>Lysobacterales</taxon>
        <taxon>Rhodanobacteraceae</taxon>
        <taxon>Dyella</taxon>
    </lineage>
</organism>
<reference evidence="12 13" key="1">
    <citation type="submission" date="2018-07" db="EMBL/GenBank/DDBJ databases">
        <title>Dyella tabacisoli L4-6T, whole genome shotgun sequence.</title>
        <authorList>
            <person name="Zhou X.-K."/>
            <person name="Li W.-J."/>
            <person name="Duan Y.-Q."/>
        </authorList>
    </citation>
    <scope>NUCLEOTIDE SEQUENCE [LARGE SCALE GENOMIC DNA]</scope>
    <source>
        <strain evidence="12 13">L4-6</strain>
    </source>
</reference>
<evidence type="ECO:0000256" key="6">
    <source>
        <dbReference type="ARBA" id="ARBA00022729"/>
    </source>
</evidence>
<evidence type="ECO:0000256" key="7">
    <source>
        <dbReference type="ARBA" id="ARBA00023136"/>
    </source>
</evidence>
<dbReference type="Gene3D" id="2.60.40.3110">
    <property type="match status" value="1"/>
</dbReference>
<evidence type="ECO:0000256" key="5">
    <source>
        <dbReference type="ARBA" id="ARBA00022692"/>
    </source>
</evidence>
<dbReference type="InterPro" id="IPR037224">
    <property type="entry name" value="PapC_N_sf"/>
</dbReference>
<dbReference type="InterPro" id="IPR025949">
    <property type="entry name" value="PapC-like_C"/>
</dbReference>
<gene>
    <name evidence="12" type="ORF">DVJ77_16050</name>
</gene>
<dbReference type="PANTHER" id="PTHR30451:SF20">
    <property type="entry name" value="FIMBRIAE USHER"/>
    <property type="match status" value="1"/>
</dbReference>
<dbReference type="InterPro" id="IPR000015">
    <property type="entry name" value="Fimb_usher"/>
</dbReference>
<evidence type="ECO:0000256" key="3">
    <source>
        <dbReference type="ARBA" id="ARBA00022448"/>
    </source>
</evidence>
<keyword evidence="7 9" id="KW-0472">Membrane</keyword>
<keyword evidence="6" id="KW-0732">Signal</keyword>